<gene>
    <name evidence="2" type="ORF">ACFOS1_10020</name>
</gene>
<name>A0ABV8H6J1_9FLAO</name>
<protein>
    <submittedName>
        <fullName evidence="2">Uncharacterized protein</fullName>
    </submittedName>
</protein>
<accession>A0ABV8H6J1</accession>
<sequence length="44" mass="5100">MTNRTEEELMNSLHPSRSILELVYYIMTVICVVGIAIIVFQLMQ</sequence>
<keyword evidence="1" id="KW-0812">Transmembrane</keyword>
<keyword evidence="1" id="KW-1133">Transmembrane helix</keyword>
<evidence type="ECO:0000256" key="1">
    <source>
        <dbReference type="SAM" id="Phobius"/>
    </source>
</evidence>
<evidence type="ECO:0000313" key="2">
    <source>
        <dbReference type="EMBL" id="MFC4027739.1"/>
    </source>
</evidence>
<evidence type="ECO:0000313" key="3">
    <source>
        <dbReference type="Proteomes" id="UP001595793"/>
    </source>
</evidence>
<reference evidence="3" key="1">
    <citation type="journal article" date="2019" name="Int. J. Syst. Evol. Microbiol.">
        <title>The Global Catalogue of Microorganisms (GCM) 10K type strain sequencing project: providing services to taxonomists for standard genome sequencing and annotation.</title>
        <authorList>
            <consortium name="The Broad Institute Genomics Platform"/>
            <consortium name="The Broad Institute Genome Sequencing Center for Infectious Disease"/>
            <person name="Wu L."/>
            <person name="Ma J."/>
        </authorList>
    </citation>
    <scope>NUCLEOTIDE SEQUENCE [LARGE SCALE GENOMIC DNA]</scope>
    <source>
        <strain evidence="3">CECT 9128</strain>
    </source>
</reference>
<feature type="transmembrane region" description="Helical" evidence="1">
    <location>
        <begin position="22"/>
        <end position="43"/>
    </location>
</feature>
<dbReference type="EMBL" id="JBHSAS010000006">
    <property type="protein sequence ID" value="MFC4027739.1"/>
    <property type="molecule type" value="Genomic_DNA"/>
</dbReference>
<organism evidence="2 3">
    <name type="scientific">Zunongwangia endophytica</name>
    <dbReference type="NCBI Taxonomy" id="1808945"/>
    <lineage>
        <taxon>Bacteria</taxon>
        <taxon>Pseudomonadati</taxon>
        <taxon>Bacteroidota</taxon>
        <taxon>Flavobacteriia</taxon>
        <taxon>Flavobacteriales</taxon>
        <taxon>Flavobacteriaceae</taxon>
        <taxon>Zunongwangia</taxon>
    </lineage>
</organism>
<proteinExistence type="predicted"/>
<dbReference type="RefSeq" id="WP_290233422.1">
    <property type="nucleotide sequence ID" value="NZ_JAUFPZ010000002.1"/>
</dbReference>
<comment type="caution">
    <text evidence="2">The sequence shown here is derived from an EMBL/GenBank/DDBJ whole genome shotgun (WGS) entry which is preliminary data.</text>
</comment>
<dbReference type="Proteomes" id="UP001595793">
    <property type="component" value="Unassembled WGS sequence"/>
</dbReference>
<keyword evidence="3" id="KW-1185">Reference proteome</keyword>
<keyword evidence="1" id="KW-0472">Membrane</keyword>